<protein>
    <submittedName>
        <fullName evidence="4">Tyrosine-type recombinase/integrase</fullName>
    </submittedName>
</protein>
<dbReference type="EMBL" id="BAAAHH010000050">
    <property type="protein sequence ID" value="GAA0967483.1"/>
    <property type="molecule type" value="Genomic_DNA"/>
</dbReference>
<proteinExistence type="predicted"/>
<name>A0ABP4CEL0_9ACTN</name>
<evidence type="ECO:0000256" key="1">
    <source>
        <dbReference type="ARBA" id="ARBA00023172"/>
    </source>
</evidence>
<dbReference type="SUPFAM" id="SSF56349">
    <property type="entry name" value="DNA breaking-rejoining enzymes"/>
    <property type="match status" value="1"/>
</dbReference>
<dbReference type="InterPro" id="IPR013762">
    <property type="entry name" value="Integrase-like_cat_sf"/>
</dbReference>
<comment type="caution">
    <text evidence="4">The sequence shown here is derived from an EMBL/GenBank/DDBJ whole genome shotgun (WGS) entry which is preliminary data.</text>
</comment>
<keyword evidence="5" id="KW-1185">Reference proteome</keyword>
<feature type="region of interest" description="Disordered" evidence="2">
    <location>
        <begin position="326"/>
        <end position="356"/>
    </location>
</feature>
<sequence length="473" mass="53091">MQNISYDVRVYEIETRKNAQGKPTSYRVNWKVARDLFHEPFKRKAQADSFRSELKTAANKAEPFDVTTGRPVSWAKTTVTMSWYDFAVAYVDRKWKDASAKHRADIARVMMLSTLAMLSSEKGKPEDALLRRSLTRYAYNTKERDQAPENVKAALVWVSSNTKNVESIADVDLLQTVLDQITTRARDGKRAASVTVKKYRGILHNALEFAVIKKALATNPLTGLKWVSVKTSSEVDRRSVVNPAQGRALLAAVKAQEPSGPRLVALFGAMLYCGLRPEEAVEISTDTLVLQPRIWNPETQSLEDPPEDEDWGELYVGSVSPEVAREWTDDGETRDRREMPKHRAQGETRGPIPVPPVQSRLFREHLDLFGVGKDGRLFRGIRAEHVPGSTIRKVWGRARAKALTPKELASPLAKRPYDLRHTCLSTQLNAGVSAKQVAEWAGNSMEVLNKTYAKCLVGDAITARRRILEVLRS</sequence>
<reference evidence="5" key="1">
    <citation type="journal article" date="2019" name="Int. J. Syst. Evol. Microbiol.">
        <title>The Global Catalogue of Microorganisms (GCM) 10K type strain sequencing project: providing services to taxonomists for standard genome sequencing and annotation.</title>
        <authorList>
            <consortium name="The Broad Institute Genomics Platform"/>
            <consortium name="The Broad Institute Genome Sequencing Center for Infectious Disease"/>
            <person name="Wu L."/>
            <person name="Ma J."/>
        </authorList>
    </citation>
    <scope>NUCLEOTIDE SEQUENCE [LARGE SCALE GENOMIC DNA]</scope>
    <source>
        <strain evidence="5">JCM 10696</strain>
    </source>
</reference>
<dbReference type="RefSeq" id="WP_344246620.1">
    <property type="nucleotide sequence ID" value="NZ_BAAAHH010000050.1"/>
</dbReference>
<gene>
    <name evidence="4" type="ORF">GCM10009550_71410</name>
</gene>
<feature type="compositionally biased region" description="Basic and acidic residues" evidence="2">
    <location>
        <begin position="326"/>
        <end position="338"/>
    </location>
</feature>
<dbReference type="InterPro" id="IPR002104">
    <property type="entry name" value="Integrase_catalytic"/>
</dbReference>
<organism evidence="4 5">
    <name type="scientific">Actinocorallia libanotica</name>
    <dbReference type="NCBI Taxonomy" id="46162"/>
    <lineage>
        <taxon>Bacteria</taxon>
        <taxon>Bacillati</taxon>
        <taxon>Actinomycetota</taxon>
        <taxon>Actinomycetes</taxon>
        <taxon>Streptosporangiales</taxon>
        <taxon>Thermomonosporaceae</taxon>
        <taxon>Actinocorallia</taxon>
    </lineage>
</organism>
<dbReference type="PROSITE" id="PS51898">
    <property type="entry name" value="TYR_RECOMBINASE"/>
    <property type="match status" value="1"/>
</dbReference>
<evidence type="ECO:0000313" key="5">
    <source>
        <dbReference type="Proteomes" id="UP001500665"/>
    </source>
</evidence>
<evidence type="ECO:0000313" key="4">
    <source>
        <dbReference type="EMBL" id="GAA0967483.1"/>
    </source>
</evidence>
<accession>A0ABP4CEL0</accession>
<evidence type="ECO:0000259" key="3">
    <source>
        <dbReference type="PROSITE" id="PS51898"/>
    </source>
</evidence>
<evidence type="ECO:0000256" key="2">
    <source>
        <dbReference type="SAM" id="MobiDB-lite"/>
    </source>
</evidence>
<dbReference type="Gene3D" id="1.10.443.10">
    <property type="entry name" value="Intergrase catalytic core"/>
    <property type="match status" value="1"/>
</dbReference>
<dbReference type="InterPro" id="IPR011010">
    <property type="entry name" value="DNA_brk_join_enz"/>
</dbReference>
<dbReference type="Proteomes" id="UP001500665">
    <property type="component" value="Unassembled WGS sequence"/>
</dbReference>
<feature type="domain" description="Tyr recombinase" evidence="3">
    <location>
        <begin position="236"/>
        <end position="466"/>
    </location>
</feature>
<keyword evidence="1" id="KW-0233">DNA recombination</keyword>